<evidence type="ECO:0000256" key="1">
    <source>
        <dbReference type="SAM" id="MobiDB-lite"/>
    </source>
</evidence>
<reference evidence="2" key="1">
    <citation type="journal article" date="2015" name="Genome Announc.">
        <title>Draft Genome Sequence of Thiostrepton-Producing Streptomyces azureus ATCC 14921.</title>
        <authorList>
            <person name="Sakihara K."/>
            <person name="Maeda J."/>
            <person name="Tashiro K."/>
            <person name="Fujino Y."/>
            <person name="Kuhara S."/>
            <person name="Ohshima T."/>
            <person name="Ogata S."/>
            <person name="Doi K."/>
        </authorList>
    </citation>
    <scope>NUCLEOTIDE SEQUENCE [LARGE SCALE GENOMIC DNA]</scope>
    <source>
        <strain evidence="2">ATCC14921</strain>
    </source>
</reference>
<gene>
    <name evidence="2" type="ORF">SAZU_1335</name>
</gene>
<keyword evidence="3" id="KW-1185">Reference proteome</keyword>
<evidence type="ECO:0000313" key="3">
    <source>
        <dbReference type="Proteomes" id="UP000053859"/>
    </source>
</evidence>
<dbReference type="EMBL" id="DF968217">
    <property type="protein sequence ID" value="GAP46597.1"/>
    <property type="molecule type" value="Genomic_DNA"/>
</dbReference>
<protein>
    <submittedName>
        <fullName evidence="2">Anhydro-N-acetylmuramic acid kinase</fullName>
    </submittedName>
</protein>
<accession>A0A0K8PFC3</accession>
<proteinExistence type="predicted"/>
<sequence>MAVRTSDELGLPSDAKEAYAFAVLGFPDAVRPARPARHRAREHGALHPSVLESVTPGRDGLRLPRRPTGVPTRLLLD</sequence>
<dbReference type="AlphaFoldDB" id="A0A0K8PFC3"/>
<dbReference type="GO" id="GO:0016301">
    <property type="term" value="F:kinase activity"/>
    <property type="evidence" value="ECO:0007669"/>
    <property type="project" value="UniProtKB-KW"/>
</dbReference>
<name>A0A0K8PFC3_STRAJ</name>
<dbReference type="Proteomes" id="UP000053859">
    <property type="component" value="Unassembled WGS sequence"/>
</dbReference>
<keyword evidence="2" id="KW-0418">Kinase</keyword>
<evidence type="ECO:0000313" key="2">
    <source>
        <dbReference type="EMBL" id="GAP46597.1"/>
    </source>
</evidence>
<keyword evidence="2" id="KW-0808">Transferase</keyword>
<feature type="region of interest" description="Disordered" evidence="1">
    <location>
        <begin position="34"/>
        <end position="77"/>
    </location>
</feature>
<organism evidence="2 3">
    <name type="scientific">Streptomyces azureus</name>
    <dbReference type="NCBI Taxonomy" id="146537"/>
    <lineage>
        <taxon>Bacteria</taxon>
        <taxon>Bacillati</taxon>
        <taxon>Actinomycetota</taxon>
        <taxon>Actinomycetes</taxon>
        <taxon>Kitasatosporales</taxon>
        <taxon>Streptomycetaceae</taxon>
        <taxon>Streptomyces</taxon>
    </lineage>
</organism>